<protein>
    <submittedName>
        <fullName evidence="1">Hydroxymethylpyrimidine pyrophosphatase-like HAD family hydrolase</fullName>
    </submittedName>
</protein>
<dbReference type="GO" id="GO:0000287">
    <property type="term" value="F:magnesium ion binding"/>
    <property type="evidence" value="ECO:0007669"/>
    <property type="project" value="TreeGrafter"/>
</dbReference>
<sequence>MARNIIQYRGSLKSCNYGCSYCPFAKRPSSPSELFKDREDWMRFVGHLETQSEHLETFSGQTDTFSEPYGAVMVVPYGEALIHDYYWEGLARLSRMGTMEAVGAQTNLSFDIERQLTIFKESGGRKEKLRVWATFHPEMTTVPLFSEQCRELLSAGIRVCAGAVGVPENLETLRRLKEALPGGCCLWINRMDGLNRRYTEEEQQAFLRIDPWFYRELHVKKAMPEQCPGRLFVESDGRMRRCTISAPPEGNWYDTAGTETLPCRKKACTCYLAYGGRMDCEERTAFGRWPLFRIPWSPRAVFLDLDGTLIPENGRMGDRLLPNPGISGEWLDFFKRESRTRSLFLATSLPWKEAAAKCRSILPYISGGVFAGGAHVVFRPGEDQPWKDQAGKDHAGDDRHEIFHTFNAPWLPQISALQSDSRSHFRLRLFEHEGLPYKLTLTRPQKRGWTQEDVKAVTSLLTPGAYRCFTERGNLQIVSREVDKGSGVRELCALMGIDPRETAAVGDSEEDTAMFRTCGYGIAVKGGSPKAAAEADFIAECCPKDIRFHTPVPHSATENIRAGAWLPALNRL</sequence>
<evidence type="ECO:0000313" key="1">
    <source>
        <dbReference type="EMBL" id="PXX51408.1"/>
    </source>
</evidence>
<dbReference type="PANTHER" id="PTHR10000:SF8">
    <property type="entry name" value="HAD SUPERFAMILY HYDROLASE-LIKE, TYPE 3"/>
    <property type="match status" value="1"/>
</dbReference>
<dbReference type="GO" id="GO:0016791">
    <property type="term" value="F:phosphatase activity"/>
    <property type="evidence" value="ECO:0007669"/>
    <property type="project" value="TreeGrafter"/>
</dbReference>
<dbReference type="Proteomes" id="UP000248057">
    <property type="component" value="Unassembled WGS sequence"/>
</dbReference>
<name>A0A2V3Y1N3_9FIRM</name>
<comment type="caution">
    <text evidence="1">The sequence shown here is derived from an EMBL/GenBank/DDBJ whole genome shotgun (WGS) entry which is preliminary data.</text>
</comment>
<dbReference type="GeneID" id="86062974"/>
<dbReference type="InterPro" id="IPR047771">
    <property type="entry name" value="Radical_SAM_STM4011-like"/>
</dbReference>
<dbReference type="Gene3D" id="3.40.50.1000">
    <property type="entry name" value="HAD superfamily/HAD-like"/>
    <property type="match status" value="1"/>
</dbReference>
<dbReference type="GO" id="GO:0005829">
    <property type="term" value="C:cytosol"/>
    <property type="evidence" value="ECO:0007669"/>
    <property type="project" value="TreeGrafter"/>
</dbReference>
<dbReference type="RefSeq" id="WP_110324245.1">
    <property type="nucleotide sequence ID" value="NZ_QJKD01000010.1"/>
</dbReference>
<dbReference type="SUPFAM" id="SSF102114">
    <property type="entry name" value="Radical SAM enzymes"/>
    <property type="match status" value="1"/>
</dbReference>
<dbReference type="AlphaFoldDB" id="A0A2V3Y1N3"/>
<dbReference type="Pfam" id="PF08282">
    <property type="entry name" value="Hydrolase_3"/>
    <property type="match status" value="1"/>
</dbReference>
<keyword evidence="1" id="KW-0378">Hydrolase</keyword>
<accession>A0A2V3Y1N3</accession>
<gene>
    <name evidence="1" type="ORF">DFR60_110113</name>
</gene>
<dbReference type="InterPro" id="IPR058240">
    <property type="entry name" value="rSAM_sf"/>
</dbReference>
<proteinExistence type="predicted"/>
<evidence type="ECO:0000313" key="2">
    <source>
        <dbReference type="Proteomes" id="UP000248057"/>
    </source>
</evidence>
<dbReference type="InterPro" id="IPR036412">
    <property type="entry name" value="HAD-like_sf"/>
</dbReference>
<reference evidence="1 2" key="1">
    <citation type="submission" date="2018-05" db="EMBL/GenBank/DDBJ databases">
        <title>Genomic Encyclopedia of Type Strains, Phase IV (KMG-IV): sequencing the most valuable type-strain genomes for metagenomic binning, comparative biology and taxonomic classification.</title>
        <authorList>
            <person name="Goeker M."/>
        </authorList>
    </citation>
    <scope>NUCLEOTIDE SEQUENCE [LARGE SCALE GENOMIC DNA]</scope>
    <source>
        <strain evidence="1 2">DSM 24995</strain>
    </source>
</reference>
<dbReference type="EMBL" id="QJKD01000010">
    <property type="protein sequence ID" value="PXX51408.1"/>
    <property type="molecule type" value="Genomic_DNA"/>
</dbReference>
<dbReference type="Gene3D" id="3.90.1070.10">
    <property type="match status" value="1"/>
</dbReference>
<dbReference type="NCBIfam" id="NF038073">
    <property type="entry name" value="rSAM_STM4011"/>
    <property type="match status" value="1"/>
</dbReference>
<dbReference type="PANTHER" id="PTHR10000">
    <property type="entry name" value="PHOSPHOSERINE PHOSPHATASE"/>
    <property type="match status" value="1"/>
</dbReference>
<organism evidence="1 2">
    <name type="scientific">Hungatella effluvii</name>
    <dbReference type="NCBI Taxonomy" id="1096246"/>
    <lineage>
        <taxon>Bacteria</taxon>
        <taxon>Bacillati</taxon>
        <taxon>Bacillota</taxon>
        <taxon>Clostridia</taxon>
        <taxon>Lachnospirales</taxon>
        <taxon>Lachnospiraceae</taxon>
        <taxon>Hungatella</taxon>
    </lineage>
</organism>
<dbReference type="SUPFAM" id="SSF56784">
    <property type="entry name" value="HAD-like"/>
    <property type="match status" value="1"/>
</dbReference>
<keyword evidence="2" id="KW-1185">Reference proteome</keyword>
<dbReference type="InterPro" id="IPR023214">
    <property type="entry name" value="HAD_sf"/>
</dbReference>